<feature type="binding site" evidence="4">
    <location>
        <begin position="59"/>
        <end position="62"/>
    </location>
    <ligand>
        <name>GTP</name>
        <dbReference type="ChEBI" id="CHEBI:37565"/>
    </ligand>
</feature>
<gene>
    <name evidence="7" type="ORF">DES49_1061</name>
</gene>
<dbReference type="InterPro" id="IPR053930">
    <property type="entry name" value="RapZ-like_N"/>
</dbReference>
<feature type="domain" description="RapZ-like N-terminal" evidence="5">
    <location>
        <begin position="1"/>
        <end position="158"/>
    </location>
</feature>
<dbReference type="InterPro" id="IPR005337">
    <property type="entry name" value="RapZ-like"/>
</dbReference>
<organism evidence="7 8">
    <name type="scientific">Halospina denitrificans</name>
    <dbReference type="NCBI Taxonomy" id="332522"/>
    <lineage>
        <taxon>Bacteria</taxon>
        <taxon>Pseudomonadati</taxon>
        <taxon>Pseudomonadota</taxon>
        <taxon>Gammaproteobacteria</taxon>
        <taxon>Halospina</taxon>
    </lineage>
</organism>
<dbReference type="Pfam" id="PF03668">
    <property type="entry name" value="RapZ-like_N"/>
    <property type="match status" value="1"/>
</dbReference>
<dbReference type="Pfam" id="PF22740">
    <property type="entry name" value="PapZ_C"/>
    <property type="match status" value="1"/>
</dbReference>
<name>A0A4R7K008_9GAMM</name>
<dbReference type="OrthoDB" id="9784461at2"/>
<proteinExistence type="inferred from homology"/>
<dbReference type="PANTHER" id="PTHR30448">
    <property type="entry name" value="RNASE ADAPTER PROTEIN RAPZ"/>
    <property type="match status" value="1"/>
</dbReference>
<evidence type="ECO:0000256" key="1">
    <source>
        <dbReference type="ARBA" id="ARBA00022741"/>
    </source>
</evidence>
<dbReference type="EMBL" id="SOAX01000002">
    <property type="protein sequence ID" value="TDT43247.1"/>
    <property type="molecule type" value="Genomic_DNA"/>
</dbReference>
<dbReference type="Gene3D" id="3.40.50.300">
    <property type="entry name" value="P-loop containing nucleotide triphosphate hydrolases"/>
    <property type="match status" value="1"/>
</dbReference>
<sequence length="298" mass="33705">MKLIIVSGRSGSGKSTALHVLEDLGYYCIDNLPIGLLSPLTREAMNSSEARQHIAVSIDARNLSGDIANFETLYNQLQHPDLSLEIIYLDAADQMLIQRFHATRRKHPLSTPERSLSEAIKDEKALLEPIARLADLHIDTTERSMYELREMVRERIAGRGVQQMALLIQSFGYKHGVPVDSDFVFDVRCLPNPYWDTSLRGYTGIDAPIQTFLEAQPDTARMLGDLQDFLDRWLPSFHNVNRSYMTVAIGCTGGQHRSVYMAEQLAAHFVTRFNNVQVRHTELPEHRETSLGEDEALP</sequence>
<dbReference type="InterPro" id="IPR053931">
    <property type="entry name" value="RapZ_C"/>
</dbReference>
<dbReference type="HAMAP" id="MF_00636">
    <property type="entry name" value="RapZ_like"/>
    <property type="match status" value="1"/>
</dbReference>
<dbReference type="GO" id="GO:0005525">
    <property type="term" value="F:GTP binding"/>
    <property type="evidence" value="ECO:0007669"/>
    <property type="project" value="UniProtKB-UniRule"/>
</dbReference>
<evidence type="ECO:0000313" key="7">
    <source>
        <dbReference type="EMBL" id="TDT43247.1"/>
    </source>
</evidence>
<reference evidence="7 8" key="1">
    <citation type="submission" date="2019-03" db="EMBL/GenBank/DDBJ databases">
        <title>Genomic Encyclopedia of Type Strains, Phase IV (KMG-IV): sequencing the most valuable type-strain genomes for metagenomic binning, comparative biology and taxonomic classification.</title>
        <authorList>
            <person name="Goeker M."/>
        </authorList>
    </citation>
    <scope>NUCLEOTIDE SEQUENCE [LARGE SCALE GENOMIC DNA]</scope>
    <source>
        <strain evidence="7 8">DSM 15505</strain>
    </source>
</reference>
<evidence type="ECO:0000256" key="2">
    <source>
        <dbReference type="ARBA" id="ARBA00022840"/>
    </source>
</evidence>
<protein>
    <submittedName>
        <fullName evidence="7">UPF0042 nucleotide-binding protein</fullName>
    </submittedName>
</protein>
<evidence type="ECO:0000256" key="3">
    <source>
        <dbReference type="ARBA" id="ARBA00023134"/>
    </source>
</evidence>
<feature type="binding site" evidence="4">
    <location>
        <begin position="8"/>
        <end position="15"/>
    </location>
    <ligand>
        <name>ATP</name>
        <dbReference type="ChEBI" id="CHEBI:30616"/>
    </ligand>
</feature>
<dbReference type="InterPro" id="IPR027417">
    <property type="entry name" value="P-loop_NTPase"/>
</dbReference>
<comment type="caution">
    <text evidence="7">The sequence shown here is derived from an EMBL/GenBank/DDBJ whole genome shotgun (WGS) entry which is preliminary data.</text>
</comment>
<dbReference type="PIRSF" id="PIRSF005052">
    <property type="entry name" value="P-loopkin"/>
    <property type="match status" value="1"/>
</dbReference>
<evidence type="ECO:0000313" key="8">
    <source>
        <dbReference type="Proteomes" id="UP000295830"/>
    </source>
</evidence>
<feature type="domain" description="RapZ C-terminal" evidence="6">
    <location>
        <begin position="165"/>
        <end position="283"/>
    </location>
</feature>
<keyword evidence="8" id="KW-1185">Reference proteome</keyword>
<keyword evidence="1 4" id="KW-0547">Nucleotide-binding</keyword>
<keyword evidence="2 4" id="KW-0067">ATP-binding</keyword>
<dbReference type="AlphaFoldDB" id="A0A4R7K008"/>
<evidence type="ECO:0000259" key="6">
    <source>
        <dbReference type="Pfam" id="PF22740"/>
    </source>
</evidence>
<dbReference type="GO" id="GO:0005524">
    <property type="term" value="F:ATP binding"/>
    <property type="evidence" value="ECO:0007669"/>
    <property type="project" value="UniProtKB-UniRule"/>
</dbReference>
<evidence type="ECO:0000259" key="5">
    <source>
        <dbReference type="Pfam" id="PF03668"/>
    </source>
</evidence>
<dbReference type="PANTHER" id="PTHR30448:SF0">
    <property type="entry name" value="RNASE ADAPTER PROTEIN RAPZ"/>
    <property type="match status" value="1"/>
</dbReference>
<dbReference type="Proteomes" id="UP000295830">
    <property type="component" value="Unassembled WGS sequence"/>
</dbReference>
<dbReference type="NCBIfam" id="NF003828">
    <property type="entry name" value="PRK05416.1"/>
    <property type="match status" value="1"/>
</dbReference>
<dbReference type="SUPFAM" id="SSF52540">
    <property type="entry name" value="P-loop containing nucleoside triphosphate hydrolases"/>
    <property type="match status" value="1"/>
</dbReference>
<keyword evidence="3 4" id="KW-0342">GTP-binding</keyword>
<accession>A0A4R7K008</accession>
<evidence type="ECO:0000256" key="4">
    <source>
        <dbReference type="HAMAP-Rule" id="MF_00636"/>
    </source>
</evidence>
<dbReference type="RefSeq" id="WP_133735327.1">
    <property type="nucleotide sequence ID" value="NZ_SOAX01000002.1"/>
</dbReference>